<dbReference type="Pfam" id="PF13231">
    <property type="entry name" value="PMT_2"/>
    <property type="match status" value="1"/>
</dbReference>
<protein>
    <recommendedName>
        <fullName evidence="9">Glycosyltransferase RgtA/B/C/D-like domain-containing protein</fullName>
    </recommendedName>
</protein>
<feature type="transmembrane region" description="Helical" evidence="8">
    <location>
        <begin position="316"/>
        <end position="334"/>
    </location>
</feature>
<evidence type="ECO:0000256" key="7">
    <source>
        <dbReference type="ARBA" id="ARBA00023136"/>
    </source>
</evidence>
<evidence type="ECO:0000256" key="2">
    <source>
        <dbReference type="ARBA" id="ARBA00022475"/>
    </source>
</evidence>
<sequence length="540" mass="60237">MPLTRWFVLALMYFALLASAHLSRAVLERLPHLEDEFAYLYQARIFSGGQAWVARQEPVKVFWQPFLLQPDESPDGTLRRFGKYPPGWPLVLALGVWLGQAWLVNAFLAMLNVGLIYRLGREMFGEAVGAVAALLLAISPTALILNATLMSHTWALFAALCFAYSYWRSAQRGRGMRAWSALSGTALGALICTRPWTALAVAAPVALHILWRLLAERAHWRRNLAAWALMAACAAPVASLWLFFNYQWTGDPFANTYAMYWPYDKIGFGEGYGLNRGGHSLTWAFRNLRADLTVWFRDTFGWTLHADIERALREHLGYGFGVGLGWLLMALGLLSGRKHAALWLSFGFFAALVISGLFYWIGSVVHGGAVYSVRYYYEGIFGACLVVAYGLVALIGKLPRRWIGYAALLIACAASLLGYTPARLREPLPPNWSNGLYGYNNISRAQIAAVNAMRAALGAPEQPTLVVVLKREGERDNWRDYGALLALTDPYLKSDIIVARLFEPEEVPEFVRRFPERLVLYQVGATLYASLAQALTPSPE</sequence>
<evidence type="ECO:0000256" key="8">
    <source>
        <dbReference type="SAM" id="Phobius"/>
    </source>
</evidence>
<dbReference type="AlphaFoldDB" id="A0A2M8PG33"/>
<organism evidence="10 11">
    <name type="scientific">Candidatus Thermofonsia Clade 1 bacterium</name>
    <dbReference type="NCBI Taxonomy" id="2364210"/>
    <lineage>
        <taxon>Bacteria</taxon>
        <taxon>Bacillati</taxon>
        <taxon>Chloroflexota</taxon>
        <taxon>Candidatus Thermofontia</taxon>
        <taxon>Candidatus Thermofonsia Clade 1</taxon>
    </lineage>
</organism>
<dbReference type="PANTHER" id="PTHR33908:SF11">
    <property type="entry name" value="MEMBRANE PROTEIN"/>
    <property type="match status" value="1"/>
</dbReference>
<dbReference type="PANTHER" id="PTHR33908">
    <property type="entry name" value="MANNOSYLTRANSFERASE YKCB-RELATED"/>
    <property type="match status" value="1"/>
</dbReference>
<reference evidence="10 11" key="1">
    <citation type="submission" date="2017-11" db="EMBL/GenBank/DDBJ databases">
        <title>Evolution of Phototrophy in the Chloroflexi Phylum Driven by Horizontal Gene Transfer.</title>
        <authorList>
            <person name="Ward L.M."/>
            <person name="Hemp J."/>
            <person name="Shih P.M."/>
            <person name="Mcglynn S.E."/>
            <person name="Fischer W."/>
        </authorList>
    </citation>
    <scope>NUCLEOTIDE SEQUENCE [LARGE SCALE GENOMIC DNA]</scope>
    <source>
        <strain evidence="10">JP3_13</strain>
    </source>
</reference>
<keyword evidence="3" id="KW-0328">Glycosyltransferase</keyword>
<keyword evidence="4" id="KW-0808">Transferase</keyword>
<feature type="domain" description="Glycosyltransferase RgtA/B/C/D-like" evidence="9">
    <location>
        <begin position="100"/>
        <end position="238"/>
    </location>
</feature>
<dbReference type="EMBL" id="PGTM01000048">
    <property type="protein sequence ID" value="PJF36510.1"/>
    <property type="molecule type" value="Genomic_DNA"/>
</dbReference>
<proteinExistence type="predicted"/>
<evidence type="ECO:0000256" key="1">
    <source>
        <dbReference type="ARBA" id="ARBA00004651"/>
    </source>
</evidence>
<comment type="subcellular location">
    <subcellularLocation>
        <location evidence="1">Cell membrane</location>
        <topology evidence="1">Multi-pass membrane protein</topology>
    </subcellularLocation>
</comment>
<dbReference type="InterPro" id="IPR050297">
    <property type="entry name" value="LipidA_mod_glycosyltrf_83"/>
</dbReference>
<evidence type="ECO:0000256" key="3">
    <source>
        <dbReference type="ARBA" id="ARBA00022676"/>
    </source>
</evidence>
<evidence type="ECO:0000256" key="5">
    <source>
        <dbReference type="ARBA" id="ARBA00022692"/>
    </source>
</evidence>
<feature type="transmembrane region" description="Helical" evidence="8">
    <location>
        <begin position="402"/>
        <end position="420"/>
    </location>
</feature>
<feature type="transmembrane region" description="Helical" evidence="8">
    <location>
        <begin position="149"/>
        <end position="167"/>
    </location>
</feature>
<evidence type="ECO:0000313" key="11">
    <source>
        <dbReference type="Proteomes" id="UP000229681"/>
    </source>
</evidence>
<gene>
    <name evidence="10" type="ORF">CUN49_05045</name>
</gene>
<feature type="transmembrane region" description="Helical" evidence="8">
    <location>
        <begin position="88"/>
        <end position="111"/>
    </location>
</feature>
<name>A0A2M8PG33_9CHLR</name>
<dbReference type="GO" id="GO:0005886">
    <property type="term" value="C:plasma membrane"/>
    <property type="evidence" value="ECO:0007669"/>
    <property type="project" value="UniProtKB-SubCell"/>
</dbReference>
<dbReference type="GO" id="GO:0016763">
    <property type="term" value="F:pentosyltransferase activity"/>
    <property type="evidence" value="ECO:0007669"/>
    <property type="project" value="TreeGrafter"/>
</dbReference>
<evidence type="ECO:0000256" key="4">
    <source>
        <dbReference type="ARBA" id="ARBA00022679"/>
    </source>
</evidence>
<feature type="transmembrane region" description="Helical" evidence="8">
    <location>
        <begin position="341"/>
        <end position="362"/>
    </location>
</feature>
<keyword evidence="2" id="KW-1003">Cell membrane</keyword>
<feature type="transmembrane region" description="Helical" evidence="8">
    <location>
        <begin position="123"/>
        <end position="143"/>
    </location>
</feature>
<evidence type="ECO:0000256" key="6">
    <source>
        <dbReference type="ARBA" id="ARBA00022989"/>
    </source>
</evidence>
<feature type="transmembrane region" description="Helical" evidence="8">
    <location>
        <begin position="374"/>
        <end position="395"/>
    </location>
</feature>
<dbReference type="InterPro" id="IPR038731">
    <property type="entry name" value="RgtA/B/C-like"/>
</dbReference>
<keyword evidence="5 8" id="KW-0812">Transmembrane</keyword>
<dbReference type="GO" id="GO:0009103">
    <property type="term" value="P:lipopolysaccharide biosynthetic process"/>
    <property type="evidence" value="ECO:0007669"/>
    <property type="project" value="UniProtKB-ARBA"/>
</dbReference>
<evidence type="ECO:0000259" key="9">
    <source>
        <dbReference type="Pfam" id="PF13231"/>
    </source>
</evidence>
<accession>A0A2M8PG33</accession>
<feature type="transmembrane region" description="Helical" evidence="8">
    <location>
        <begin position="224"/>
        <end position="244"/>
    </location>
</feature>
<dbReference type="Proteomes" id="UP000229681">
    <property type="component" value="Unassembled WGS sequence"/>
</dbReference>
<evidence type="ECO:0000313" key="10">
    <source>
        <dbReference type="EMBL" id="PJF36510.1"/>
    </source>
</evidence>
<keyword evidence="6 8" id="KW-1133">Transmembrane helix</keyword>
<comment type="caution">
    <text evidence="10">The sequence shown here is derived from an EMBL/GenBank/DDBJ whole genome shotgun (WGS) entry which is preliminary data.</text>
</comment>
<keyword evidence="7 8" id="KW-0472">Membrane</keyword>